<dbReference type="AlphaFoldDB" id="A0AAX3UH55"/>
<dbReference type="GeneID" id="72686176"/>
<accession>A0AAX3UH55</accession>
<protein>
    <recommendedName>
        <fullName evidence="3">DUF4160 domain-containing protein</fullName>
    </recommendedName>
</protein>
<reference evidence="1" key="1">
    <citation type="journal article" date="2022" name="Food Funct.">
        <title>Lactobacillus kefiranofaciens ZW18 from Kefir enhances the anti-tumor effect of anti-programmed cell death 1 (PD-1) immunotherapy by modulating the gut microbiota.</title>
        <authorList>
            <person name="Zhao J."/>
            <person name="Wang Y."/>
            <person name="Wang J."/>
            <person name="Lv M."/>
            <person name="Zhou C."/>
            <person name="Jia L."/>
            <person name="Geng W."/>
        </authorList>
    </citation>
    <scope>NUCLEOTIDE SEQUENCE</scope>
    <source>
        <strain evidence="1">ZW18</strain>
    </source>
</reference>
<dbReference type="EMBL" id="CP123735">
    <property type="protein sequence ID" value="WGO86944.1"/>
    <property type="molecule type" value="Genomic_DNA"/>
</dbReference>
<dbReference type="Proteomes" id="UP001242513">
    <property type="component" value="Chromosome"/>
</dbReference>
<evidence type="ECO:0000313" key="1">
    <source>
        <dbReference type="EMBL" id="WGO86944.1"/>
    </source>
</evidence>
<gene>
    <name evidence="1" type="ORF">QEJ78_06235</name>
</gene>
<reference evidence="1" key="2">
    <citation type="submission" date="2023-04" db="EMBL/GenBank/DDBJ databases">
        <authorList>
            <person name="Wang Y."/>
        </authorList>
    </citation>
    <scope>NUCLEOTIDE SEQUENCE</scope>
    <source>
        <strain evidence="1">ZW18</strain>
    </source>
</reference>
<proteinExistence type="predicted"/>
<sequence length="55" mass="6076">MHVHVTKGHPNPASTKFWILKDGTAKLSNNKAELSSKDLKKTFLNCVELGRITLG</sequence>
<evidence type="ECO:0008006" key="3">
    <source>
        <dbReference type="Google" id="ProtNLM"/>
    </source>
</evidence>
<name>A0AAX3UH55_9LACO</name>
<organism evidence="1 2">
    <name type="scientific">Lactobacillus kefiranofaciens</name>
    <dbReference type="NCBI Taxonomy" id="267818"/>
    <lineage>
        <taxon>Bacteria</taxon>
        <taxon>Bacillati</taxon>
        <taxon>Bacillota</taxon>
        <taxon>Bacilli</taxon>
        <taxon>Lactobacillales</taxon>
        <taxon>Lactobacillaceae</taxon>
        <taxon>Lactobacillus</taxon>
    </lineage>
</organism>
<evidence type="ECO:0000313" key="2">
    <source>
        <dbReference type="Proteomes" id="UP001242513"/>
    </source>
</evidence>
<dbReference type="RefSeq" id="WP_236694777.1">
    <property type="nucleotide sequence ID" value="NZ_CP061341.1"/>
</dbReference>